<dbReference type="SUPFAM" id="SSF52540">
    <property type="entry name" value="P-loop containing nucleoside triphosphate hydrolases"/>
    <property type="match status" value="1"/>
</dbReference>
<dbReference type="GO" id="GO:0016301">
    <property type="term" value="F:kinase activity"/>
    <property type="evidence" value="ECO:0007669"/>
    <property type="project" value="UniProtKB-KW"/>
</dbReference>
<dbReference type="Gene3D" id="3.40.50.300">
    <property type="entry name" value="P-loop containing nucleotide triphosphate hydrolases"/>
    <property type="match status" value="1"/>
</dbReference>
<keyword evidence="1" id="KW-0808">Transferase</keyword>
<organism evidence="1 2">
    <name type="scientific">Trebonia kvetii</name>
    <dbReference type="NCBI Taxonomy" id="2480626"/>
    <lineage>
        <taxon>Bacteria</taxon>
        <taxon>Bacillati</taxon>
        <taxon>Actinomycetota</taxon>
        <taxon>Actinomycetes</taxon>
        <taxon>Streptosporangiales</taxon>
        <taxon>Treboniaceae</taxon>
        <taxon>Trebonia</taxon>
    </lineage>
</organism>
<dbReference type="Proteomes" id="UP000460272">
    <property type="component" value="Unassembled WGS sequence"/>
</dbReference>
<dbReference type="OrthoDB" id="3823243at2"/>
<keyword evidence="1" id="KW-0418">Kinase</keyword>
<dbReference type="EMBL" id="RPFW01000003">
    <property type="protein sequence ID" value="TVZ04553.1"/>
    <property type="molecule type" value="Genomic_DNA"/>
</dbReference>
<comment type="caution">
    <text evidence="1">The sequence shown here is derived from an EMBL/GenBank/DDBJ whole genome shotgun (WGS) entry which is preliminary data.</text>
</comment>
<dbReference type="InterPro" id="IPR027417">
    <property type="entry name" value="P-loop_NTPase"/>
</dbReference>
<keyword evidence="2" id="KW-1185">Reference proteome</keyword>
<dbReference type="AlphaFoldDB" id="A0A6P2C4W5"/>
<evidence type="ECO:0000313" key="1">
    <source>
        <dbReference type="EMBL" id="TVZ04553.1"/>
    </source>
</evidence>
<gene>
    <name evidence="1" type="ORF">EAS64_19560</name>
</gene>
<evidence type="ECO:0000313" key="2">
    <source>
        <dbReference type="Proteomes" id="UP000460272"/>
    </source>
</evidence>
<dbReference type="RefSeq" id="WP_145854622.1">
    <property type="nucleotide sequence ID" value="NZ_RPFW01000003.1"/>
</dbReference>
<reference evidence="1 2" key="1">
    <citation type="submission" date="2018-11" db="EMBL/GenBank/DDBJ databases">
        <title>Trebonia kvetii gen.nov., sp.nov., a novel acidophilic actinobacterium, and proposal of the new actinobacterial family Treboniaceae fam. nov.</title>
        <authorList>
            <person name="Rapoport D."/>
            <person name="Sagova-Mareckova M."/>
            <person name="Sedlacek I."/>
            <person name="Provaznik J."/>
            <person name="Kralova S."/>
            <person name="Pavlinic D."/>
            <person name="Benes V."/>
            <person name="Kopecky J."/>
        </authorList>
    </citation>
    <scope>NUCLEOTIDE SEQUENCE [LARGE SCALE GENOMIC DNA]</scope>
    <source>
        <strain evidence="1 2">15Tr583</strain>
    </source>
</reference>
<accession>A0A6P2C4W5</accession>
<dbReference type="Pfam" id="PF13189">
    <property type="entry name" value="Cytidylate_kin2"/>
    <property type="match status" value="1"/>
</dbReference>
<sequence length="230" mass="24245">MSSDRTRLVTVSASYGAGGSVVGPALAERLGVPFLQRATTSTGGTAHPKAGPDPCTERLSAAETDLTPAHRLLASLTQAMPAGPTQSPPASRYQEEHLRRYCEEGIRRAAADGAGVILGRGAAVALGKSRGFHVRLDGPASLRVVQVAAIEAIGVDEARRRMAAADRARVAYVRRLYRADPADPRHYHLVIDSTAIPLDAVVEVILRSLAAFPAVLQQAGEAKALQEGTR</sequence>
<protein>
    <submittedName>
        <fullName evidence="1">Cytidylate kinase-like family protein</fullName>
    </submittedName>
</protein>
<proteinExistence type="predicted"/>
<name>A0A6P2C4W5_9ACTN</name>